<proteinExistence type="predicted"/>
<reference evidence="1" key="1">
    <citation type="journal article" date="2015" name="Nature">
        <title>Complex archaea that bridge the gap between prokaryotes and eukaryotes.</title>
        <authorList>
            <person name="Spang A."/>
            <person name="Saw J.H."/>
            <person name="Jorgensen S.L."/>
            <person name="Zaremba-Niedzwiedzka K."/>
            <person name="Martijn J."/>
            <person name="Lind A.E."/>
            <person name="van Eijk R."/>
            <person name="Schleper C."/>
            <person name="Guy L."/>
            <person name="Ettema T.J."/>
        </authorList>
    </citation>
    <scope>NUCLEOTIDE SEQUENCE</scope>
</reference>
<dbReference type="EMBL" id="LAZR01000051">
    <property type="protein sequence ID" value="KKN98416.1"/>
    <property type="molecule type" value="Genomic_DNA"/>
</dbReference>
<comment type="caution">
    <text evidence="1">The sequence shown here is derived from an EMBL/GenBank/DDBJ whole genome shotgun (WGS) entry which is preliminary data.</text>
</comment>
<organism evidence="1">
    <name type="scientific">marine sediment metagenome</name>
    <dbReference type="NCBI Taxonomy" id="412755"/>
    <lineage>
        <taxon>unclassified sequences</taxon>
        <taxon>metagenomes</taxon>
        <taxon>ecological metagenomes</taxon>
    </lineage>
</organism>
<protein>
    <submittedName>
        <fullName evidence="1">Uncharacterized protein</fullName>
    </submittedName>
</protein>
<accession>A0A0F9XH77</accession>
<sequence length="174" mass="18296">MPNPDSHLTNIINSKLDSLTLALTDLVVTAEELDGTGVGPYGPATSLPIQAGSYIAYDGVTPLVETTNYTIVTATGLLTFTPTYNGGLGPIGIVTLDYSVSPATLDDSNLFPVSQANSVQVVIAVKDGVWDQATFDQYVADVTTIQGSPYLTGDQVQILQYHLDDINAAAALVF</sequence>
<evidence type="ECO:0000313" key="1">
    <source>
        <dbReference type="EMBL" id="KKN98416.1"/>
    </source>
</evidence>
<name>A0A0F9XH77_9ZZZZ</name>
<gene>
    <name evidence="1" type="ORF">LCGC14_0145080</name>
</gene>
<dbReference type="AlphaFoldDB" id="A0A0F9XH77"/>